<evidence type="ECO:0000313" key="2">
    <source>
        <dbReference type="EMBL" id="MBS0028069.1"/>
    </source>
</evidence>
<dbReference type="InterPro" id="IPR014922">
    <property type="entry name" value="YdhG-like"/>
</dbReference>
<dbReference type="Proteomes" id="UP000676386">
    <property type="component" value="Unassembled WGS sequence"/>
</dbReference>
<evidence type="ECO:0000259" key="1">
    <source>
        <dbReference type="Pfam" id="PF08818"/>
    </source>
</evidence>
<dbReference type="Pfam" id="PF08818">
    <property type="entry name" value="DUF1801"/>
    <property type="match status" value="1"/>
</dbReference>
<organism evidence="2 3">
    <name type="scientific">Chitinophaga hostae</name>
    <dbReference type="NCBI Taxonomy" id="2831022"/>
    <lineage>
        <taxon>Bacteria</taxon>
        <taxon>Pseudomonadati</taxon>
        <taxon>Bacteroidota</taxon>
        <taxon>Chitinophagia</taxon>
        <taxon>Chitinophagales</taxon>
        <taxon>Chitinophagaceae</taxon>
        <taxon>Chitinophaga</taxon>
    </lineage>
</organism>
<proteinExistence type="predicted"/>
<feature type="domain" description="YdhG-like" evidence="1">
    <location>
        <begin position="21"/>
        <end position="112"/>
    </location>
</feature>
<name>A0ABS5IYM3_9BACT</name>
<dbReference type="Gene3D" id="3.90.1150.200">
    <property type="match status" value="1"/>
</dbReference>
<evidence type="ECO:0000313" key="3">
    <source>
        <dbReference type="Proteomes" id="UP000676386"/>
    </source>
</evidence>
<reference evidence="2 3" key="1">
    <citation type="submission" date="2021-04" db="EMBL/GenBank/DDBJ databases">
        <title>Chitinophaga sp. nov., isolated from the rhizosphere soil.</title>
        <authorList>
            <person name="He S."/>
        </authorList>
    </citation>
    <scope>NUCLEOTIDE SEQUENCE [LARGE SCALE GENOMIC DNA]</scope>
    <source>
        <strain evidence="2 3">2R12</strain>
    </source>
</reference>
<sequence length="126" mass="14217">MKATEITTIDQYIAGFPEEIQQVLNQVRATIRKAAPDATEAISYGMPAFKQDGYLAYFAAYKNHIGFYPIPPATEKFKEELSVYKTGKGSVQFPIDQPMPLKLITKMIKFRIQVNAEKAALKVKKK</sequence>
<accession>A0ABS5IYM3</accession>
<gene>
    <name evidence="2" type="ORF">KE626_12195</name>
</gene>
<dbReference type="EMBL" id="JAGTXB010000005">
    <property type="protein sequence ID" value="MBS0028069.1"/>
    <property type="molecule type" value="Genomic_DNA"/>
</dbReference>
<dbReference type="SUPFAM" id="SSF159888">
    <property type="entry name" value="YdhG-like"/>
    <property type="match status" value="1"/>
</dbReference>
<comment type="caution">
    <text evidence="2">The sequence shown here is derived from an EMBL/GenBank/DDBJ whole genome shotgun (WGS) entry which is preliminary data.</text>
</comment>
<protein>
    <submittedName>
        <fullName evidence="2">DUF1801 domain-containing protein</fullName>
    </submittedName>
</protein>
<keyword evidence="3" id="KW-1185">Reference proteome</keyword>
<dbReference type="RefSeq" id="WP_211973183.1">
    <property type="nucleotide sequence ID" value="NZ_CBFHAM010000003.1"/>
</dbReference>